<dbReference type="CDD" id="cd09171">
    <property type="entry name" value="PLDc_vPLD6_like"/>
    <property type="match status" value="1"/>
</dbReference>
<sequence length="198" mass="22349">MGNCIGCEGAVDTKAHTGKAAKEDSFVEVMFFPDPRLPCKAAIANEPCTQKRCRFDHDLDTNLLKILRYLRSAKKTMDICVFTITSDEIAEEVLAAHKRGVRVRVITDDGQSKGVGSDIQKFVDAGIPVRDDNARTYMHHKFCVIDGRTLLNGSFNWSRQAIVGNAENLVVHANGPIVRHFKDYYEKLWKSYEANQWK</sequence>
<dbReference type="GO" id="GO:0005739">
    <property type="term" value="C:mitochondrion"/>
    <property type="evidence" value="ECO:0007669"/>
    <property type="project" value="TreeGrafter"/>
</dbReference>
<dbReference type="GO" id="GO:0016891">
    <property type="term" value="F:RNA endonuclease activity producing 5'-phosphomonoesters, hydrolytic mechanism"/>
    <property type="evidence" value="ECO:0007669"/>
    <property type="project" value="TreeGrafter"/>
</dbReference>
<dbReference type="Proteomes" id="UP000794436">
    <property type="component" value="Unassembled WGS sequence"/>
</dbReference>
<evidence type="ECO:0000259" key="6">
    <source>
        <dbReference type="PROSITE" id="PS50035"/>
    </source>
</evidence>
<keyword evidence="3" id="KW-0443">Lipid metabolism</keyword>
<keyword evidence="2" id="KW-0442">Lipid degradation</keyword>
<name>A0A8K1CBN5_PYTOL</name>
<dbReference type="InterPro" id="IPR051406">
    <property type="entry name" value="PLD_domain"/>
</dbReference>
<dbReference type="PANTHER" id="PTHR43856">
    <property type="entry name" value="CARDIOLIPIN HYDROLASE"/>
    <property type="match status" value="1"/>
</dbReference>
<dbReference type="PANTHER" id="PTHR43856:SF1">
    <property type="entry name" value="MITOCHONDRIAL CARDIOLIPIN HYDROLASE"/>
    <property type="match status" value="1"/>
</dbReference>
<evidence type="ECO:0000256" key="2">
    <source>
        <dbReference type="ARBA" id="ARBA00022963"/>
    </source>
</evidence>
<comment type="caution">
    <text evidence="7">The sequence shown here is derived from an EMBL/GenBank/DDBJ whole genome shotgun (WGS) entry which is preliminary data.</text>
</comment>
<feature type="domain" description="PLD phosphodiesterase" evidence="6">
    <location>
        <begin position="134"/>
        <end position="161"/>
    </location>
</feature>
<accession>A0A8K1CBN5</accession>
<dbReference type="InterPro" id="IPR001736">
    <property type="entry name" value="PLipase_D/transphosphatidylase"/>
</dbReference>
<dbReference type="Gene3D" id="3.30.870.10">
    <property type="entry name" value="Endonuclease Chain A"/>
    <property type="match status" value="1"/>
</dbReference>
<dbReference type="InterPro" id="IPR025202">
    <property type="entry name" value="PLD-like_dom"/>
</dbReference>
<dbReference type="AlphaFoldDB" id="A0A8K1CBN5"/>
<organism evidence="7 8">
    <name type="scientific">Pythium oligandrum</name>
    <name type="common">Mycoparasitic fungus</name>
    <dbReference type="NCBI Taxonomy" id="41045"/>
    <lineage>
        <taxon>Eukaryota</taxon>
        <taxon>Sar</taxon>
        <taxon>Stramenopiles</taxon>
        <taxon>Oomycota</taxon>
        <taxon>Peronosporomycetes</taxon>
        <taxon>Pythiales</taxon>
        <taxon>Pythiaceae</taxon>
        <taxon>Pythium</taxon>
    </lineage>
</organism>
<evidence type="ECO:0000313" key="7">
    <source>
        <dbReference type="EMBL" id="TMW60160.1"/>
    </source>
</evidence>
<dbReference type="EMBL" id="SPLM01000108">
    <property type="protein sequence ID" value="TMW60160.1"/>
    <property type="molecule type" value="Genomic_DNA"/>
</dbReference>
<evidence type="ECO:0000256" key="4">
    <source>
        <dbReference type="ARBA" id="ARBA00038012"/>
    </source>
</evidence>
<evidence type="ECO:0000256" key="1">
    <source>
        <dbReference type="ARBA" id="ARBA00022801"/>
    </source>
</evidence>
<gene>
    <name evidence="7" type="ORF">Poli38472_000202</name>
</gene>
<dbReference type="SUPFAM" id="SSF56024">
    <property type="entry name" value="Phospholipase D/nuclease"/>
    <property type="match status" value="1"/>
</dbReference>
<comment type="similarity">
    <text evidence="4">Belongs to the phospholipase D family. MitoPLD/Zucchini subfamily.</text>
</comment>
<dbReference type="GO" id="GO:0016042">
    <property type="term" value="P:lipid catabolic process"/>
    <property type="evidence" value="ECO:0007669"/>
    <property type="project" value="UniProtKB-KW"/>
</dbReference>
<proteinExistence type="inferred from homology"/>
<evidence type="ECO:0000256" key="3">
    <source>
        <dbReference type="ARBA" id="ARBA00023098"/>
    </source>
</evidence>
<dbReference type="OrthoDB" id="5205528at2759"/>
<reference evidence="7" key="1">
    <citation type="submission" date="2019-03" db="EMBL/GenBank/DDBJ databases">
        <title>Long read genome sequence of the mycoparasitic Pythium oligandrum ATCC 38472 isolated from sugarbeet rhizosphere.</title>
        <authorList>
            <person name="Gaulin E."/>
        </authorList>
    </citation>
    <scope>NUCLEOTIDE SEQUENCE</scope>
    <source>
        <strain evidence="7">ATCC 38472_TT</strain>
    </source>
</reference>
<keyword evidence="1" id="KW-0378">Hydrolase</keyword>
<keyword evidence="8" id="KW-1185">Reference proteome</keyword>
<dbReference type="Pfam" id="PF13091">
    <property type="entry name" value="PLDc_2"/>
    <property type="match status" value="1"/>
</dbReference>
<dbReference type="PROSITE" id="PS50035">
    <property type="entry name" value="PLD"/>
    <property type="match status" value="1"/>
</dbReference>
<evidence type="ECO:0000313" key="8">
    <source>
        <dbReference type="Proteomes" id="UP000794436"/>
    </source>
</evidence>
<protein>
    <recommendedName>
        <fullName evidence="5">Mitochondrial cardiolipin hydrolase</fullName>
    </recommendedName>
</protein>
<evidence type="ECO:0000256" key="5">
    <source>
        <dbReference type="ARBA" id="ARBA00040549"/>
    </source>
</evidence>